<comment type="caution">
    <text evidence="2">The sequence shown here is derived from an EMBL/GenBank/DDBJ whole genome shotgun (WGS) entry which is preliminary data.</text>
</comment>
<name>A0ABR3WU41_9PEZI</name>
<reference evidence="2 3" key="1">
    <citation type="journal article" date="2024" name="Commun. Biol.">
        <title>Comparative genomic analysis of thermophilic fungi reveals convergent evolutionary adaptations and gene losses.</title>
        <authorList>
            <person name="Steindorff A.S."/>
            <person name="Aguilar-Pontes M.V."/>
            <person name="Robinson A.J."/>
            <person name="Andreopoulos B."/>
            <person name="LaButti K."/>
            <person name="Kuo A."/>
            <person name="Mondo S."/>
            <person name="Riley R."/>
            <person name="Otillar R."/>
            <person name="Haridas S."/>
            <person name="Lipzen A."/>
            <person name="Grimwood J."/>
            <person name="Schmutz J."/>
            <person name="Clum A."/>
            <person name="Reid I.D."/>
            <person name="Moisan M.C."/>
            <person name="Butler G."/>
            <person name="Nguyen T.T.M."/>
            <person name="Dewar K."/>
            <person name="Conant G."/>
            <person name="Drula E."/>
            <person name="Henrissat B."/>
            <person name="Hansel C."/>
            <person name="Singer S."/>
            <person name="Hutchinson M.I."/>
            <person name="de Vries R.P."/>
            <person name="Natvig D.O."/>
            <person name="Powell A.J."/>
            <person name="Tsang A."/>
            <person name="Grigoriev I.V."/>
        </authorList>
    </citation>
    <scope>NUCLEOTIDE SEQUENCE [LARGE SCALE GENOMIC DNA]</scope>
    <source>
        <strain evidence="2 3">ATCC 24622</strain>
    </source>
</reference>
<evidence type="ECO:0000313" key="3">
    <source>
        <dbReference type="Proteomes" id="UP001586593"/>
    </source>
</evidence>
<dbReference type="EMBL" id="JAZHXJ010000251">
    <property type="protein sequence ID" value="KAL1866984.1"/>
    <property type="molecule type" value="Genomic_DNA"/>
</dbReference>
<keyword evidence="3" id="KW-1185">Reference proteome</keyword>
<organism evidence="2 3">
    <name type="scientific">Phialemonium thermophilum</name>
    <dbReference type="NCBI Taxonomy" id="223376"/>
    <lineage>
        <taxon>Eukaryota</taxon>
        <taxon>Fungi</taxon>
        <taxon>Dikarya</taxon>
        <taxon>Ascomycota</taxon>
        <taxon>Pezizomycotina</taxon>
        <taxon>Sordariomycetes</taxon>
        <taxon>Sordariomycetidae</taxon>
        <taxon>Cephalothecales</taxon>
        <taxon>Cephalothecaceae</taxon>
        <taxon>Phialemonium</taxon>
    </lineage>
</organism>
<protein>
    <recommendedName>
        <fullName evidence="4">MARVEL domain-containing protein</fullName>
    </recommendedName>
</protein>
<feature type="transmembrane region" description="Helical" evidence="1">
    <location>
        <begin position="20"/>
        <end position="39"/>
    </location>
</feature>
<accession>A0ABR3WU41</accession>
<keyword evidence="1" id="KW-1133">Transmembrane helix</keyword>
<keyword evidence="1" id="KW-0812">Transmembrane</keyword>
<gene>
    <name evidence="2" type="ORF">VTK73DRAFT_4423</name>
</gene>
<evidence type="ECO:0008006" key="4">
    <source>
        <dbReference type="Google" id="ProtNLM"/>
    </source>
</evidence>
<feature type="transmembrane region" description="Helical" evidence="1">
    <location>
        <begin position="137"/>
        <end position="162"/>
    </location>
</feature>
<feature type="transmembrane region" description="Helical" evidence="1">
    <location>
        <begin position="84"/>
        <end position="108"/>
    </location>
</feature>
<keyword evidence="1" id="KW-0472">Membrane</keyword>
<proteinExistence type="predicted"/>
<evidence type="ECO:0000313" key="2">
    <source>
        <dbReference type="EMBL" id="KAL1866984.1"/>
    </source>
</evidence>
<evidence type="ECO:0000256" key="1">
    <source>
        <dbReference type="SAM" id="Phobius"/>
    </source>
</evidence>
<dbReference type="Proteomes" id="UP001586593">
    <property type="component" value="Unassembled WGS sequence"/>
</dbReference>
<sequence length="165" mass="18382">MTTWNMGRDRLPRKFAFLNLFTRSAALAVSFASLCVAINASVRYDHAKEMIGVYVAGCWAILLDSTEIAALCDSEHRVKRLPSGCLALLEFLTSILCAIVPFLVWLGYVRFDYECDGTPAECQVAQDHRTRADNEAFLAFALQWTVGGLHFLFACFACVTVCRGR</sequence>